<dbReference type="InterPro" id="IPR046558">
    <property type="entry name" value="DUF6712"/>
</dbReference>
<reference evidence="1" key="1">
    <citation type="journal article" date="2021" name="Proc. Natl. Acad. Sci. U.S.A.">
        <title>A Catalog of Tens of Thousands of Viruses from Human Metagenomes Reveals Hidden Associations with Chronic Diseases.</title>
        <authorList>
            <person name="Tisza M.J."/>
            <person name="Buck C.B."/>
        </authorList>
    </citation>
    <scope>NUCLEOTIDE SEQUENCE</scope>
    <source>
        <strain evidence="1">CtrpM6</strain>
    </source>
</reference>
<organism evidence="1">
    <name type="scientific">Siphoviridae sp. ctrpM6</name>
    <dbReference type="NCBI Taxonomy" id="2827956"/>
    <lineage>
        <taxon>Viruses</taxon>
        <taxon>Duplodnaviria</taxon>
        <taxon>Heunggongvirae</taxon>
        <taxon>Uroviricota</taxon>
        <taxon>Caudoviricetes</taxon>
    </lineage>
</organism>
<accession>A0A8S5T468</accession>
<name>A0A8S5T468_9CAUD</name>
<dbReference type="EMBL" id="BK032745">
    <property type="protein sequence ID" value="DAF58033.1"/>
    <property type="molecule type" value="Genomic_DNA"/>
</dbReference>
<evidence type="ECO:0000313" key="1">
    <source>
        <dbReference type="EMBL" id="DAF58033.1"/>
    </source>
</evidence>
<sequence>MAKKIEISKEQFEDCILVATSSHSEVYDSVKKHFDGAYNAIKMNFLGDIGEKALDTNDDLKKSVVYAVCLSAFLEVVRHLDLVLTPTGFGVVANSEVSPASSGRVEALIEQCRLANIKAQDLMLAHLCDIAGWGSTMQAQQSIQTVLWSITGYCYLTRQEYIASKEWTSKLAAMQEADSILRKLISDEEMDDIMSLVRGVREGNEFEGSVRLMLSRCMIMLANDMLSAYSNERARLLSYLDKNLDKFPLYANSSAYKANHFKEFKNEKSKPAFVFNS</sequence>
<proteinExistence type="predicted"/>
<protein>
    <submittedName>
        <fullName evidence="1">Uncharacterized protein</fullName>
    </submittedName>
</protein>
<dbReference type="Pfam" id="PF20459">
    <property type="entry name" value="DUF6712"/>
    <property type="match status" value="2"/>
</dbReference>